<dbReference type="Proteomes" id="UP000000719">
    <property type="component" value="Chromosome"/>
</dbReference>
<accession>B8CX01</accession>
<dbReference type="Pfam" id="PF01066">
    <property type="entry name" value="CDP-OH_P_transf"/>
    <property type="match status" value="1"/>
</dbReference>
<keyword evidence="4" id="KW-0444">Lipid biosynthesis</keyword>
<sequence>MNILPNLLTLVRIVLIPVYINYFISGDYITAAVIFSISGLSDFFDGFLARRYNVTSKLGRILDPLADKLTIISILFLLVTVDIIPELAAIVILTREILVLLGSGIAYVLGIDMINPSILGKISVFLLYVTLAGKLFDIKYIDIILIYIVIPLNVISAIGYTITAVKKVRA</sequence>
<evidence type="ECO:0000256" key="13">
    <source>
        <dbReference type="RuleBase" id="RU003750"/>
    </source>
</evidence>
<dbReference type="AlphaFoldDB" id="B8CX01"/>
<name>B8CX01_HALOH</name>
<evidence type="ECO:0000256" key="3">
    <source>
        <dbReference type="ARBA" id="ARBA00010441"/>
    </source>
</evidence>
<comment type="subcellular location">
    <subcellularLocation>
        <location evidence="2">Membrane</location>
        <topology evidence="2">Multi-pass membrane protein</topology>
    </subcellularLocation>
</comment>
<feature type="transmembrane region" description="Helical" evidence="14">
    <location>
        <begin position="105"/>
        <end position="128"/>
    </location>
</feature>
<evidence type="ECO:0000256" key="11">
    <source>
        <dbReference type="ARBA" id="ARBA00023264"/>
    </source>
</evidence>
<dbReference type="UniPathway" id="UPA00084">
    <property type="reaction ID" value="UER00503"/>
</dbReference>
<dbReference type="PANTHER" id="PTHR14269">
    <property type="entry name" value="CDP-DIACYLGLYCEROL--GLYCEROL-3-PHOSPHATE 3-PHOSPHATIDYLTRANSFERASE-RELATED"/>
    <property type="match status" value="1"/>
</dbReference>
<keyword evidence="8" id="KW-0443">Lipid metabolism</keyword>
<feature type="transmembrane region" description="Helical" evidence="14">
    <location>
        <begin position="69"/>
        <end position="93"/>
    </location>
</feature>
<evidence type="ECO:0000256" key="14">
    <source>
        <dbReference type="SAM" id="Phobius"/>
    </source>
</evidence>
<comment type="similarity">
    <text evidence="3 13">Belongs to the CDP-alcohol phosphatidyltransferase class-I family.</text>
</comment>
<dbReference type="InterPro" id="IPR043130">
    <property type="entry name" value="CDP-OH_PTrfase_TM_dom"/>
</dbReference>
<keyword evidence="7 14" id="KW-1133">Transmembrane helix</keyword>
<reference evidence="15 16" key="1">
    <citation type="journal article" date="2009" name="PLoS ONE">
        <title>Genome analysis of the anaerobic thermohalophilic bacterium Halothermothrix orenii.</title>
        <authorList>
            <person name="Mavromatis K."/>
            <person name="Ivanova N."/>
            <person name="Anderson I."/>
            <person name="Lykidis A."/>
            <person name="Hooper S.D."/>
            <person name="Sun H."/>
            <person name="Kunin V."/>
            <person name="Lapidus A."/>
            <person name="Hugenholtz P."/>
            <person name="Patel B."/>
            <person name="Kyrpides N.C."/>
        </authorList>
    </citation>
    <scope>NUCLEOTIDE SEQUENCE [LARGE SCALE GENOMIC DNA]</scope>
    <source>
        <strain evidence="16">H 168 / OCM 544 / DSM 9562</strain>
    </source>
</reference>
<dbReference type="InterPro" id="IPR050324">
    <property type="entry name" value="CDP-alcohol_PTase-I"/>
</dbReference>
<evidence type="ECO:0000313" key="15">
    <source>
        <dbReference type="EMBL" id="ACL69820.1"/>
    </source>
</evidence>
<dbReference type="InterPro" id="IPR004570">
    <property type="entry name" value="Phosphatidylglycerol_P_synth"/>
</dbReference>
<dbReference type="Gene3D" id="1.20.120.1760">
    <property type="match status" value="1"/>
</dbReference>
<dbReference type="RefSeq" id="WP_012636005.1">
    <property type="nucleotide sequence ID" value="NC_011899.1"/>
</dbReference>
<dbReference type="PIRSF" id="PIRSF000847">
    <property type="entry name" value="Phos_ph_gly_syn"/>
    <property type="match status" value="1"/>
</dbReference>
<dbReference type="OrthoDB" id="9796672at2"/>
<evidence type="ECO:0000256" key="2">
    <source>
        <dbReference type="ARBA" id="ARBA00004141"/>
    </source>
</evidence>
<evidence type="ECO:0000256" key="12">
    <source>
        <dbReference type="ARBA" id="ARBA00033018"/>
    </source>
</evidence>
<feature type="transmembrane region" description="Helical" evidence="14">
    <location>
        <begin position="7"/>
        <end position="24"/>
    </location>
</feature>
<dbReference type="EMBL" id="CP001098">
    <property type="protein sequence ID" value="ACL69820.1"/>
    <property type="molecule type" value="Genomic_DNA"/>
</dbReference>
<evidence type="ECO:0000256" key="9">
    <source>
        <dbReference type="ARBA" id="ARBA00023136"/>
    </source>
</evidence>
<keyword evidence="10" id="KW-0594">Phospholipid biosynthesis</keyword>
<dbReference type="KEGG" id="hor:Hore_10650"/>
<dbReference type="HOGENOM" id="CLU_051314_6_2_9"/>
<evidence type="ECO:0000256" key="6">
    <source>
        <dbReference type="ARBA" id="ARBA00022692"/>
    </source>
</evidence>
<keyword evidence="6 14" id="KW-0812">Transmembrane</keyword>
<dbReference type="InterPro" id="IPR000462">
    <property type="entry name" value="CDP-OH_P_trans"/>
</dbReference>
<gene>
    <name evidence="15" type="ordered locus">Hore_10650</name>
</gene>
<keyword evidence="9 14" id="KW-0472">Membrane</keyword>
<keyword evidence="11" id="KW-1208">Phospholipid metabolism</keyword>
<feature type="transmembrane region" description="Helical" evidence="14">
    <location>
        <begin position="140"/>
        <end position="162"/>
    </location>
</feature>
<keyword evidence="16" id="KW-1185">Reference proteome</keyword>
<dbReference type="PANTHER" id="PTHR14269:SF11">
    <property type="entry name" value="CDP-DIACYLGLYCEROL--GLYCEROL-3-PHOSPHATE 3-PHOSPHATIDYLTRANSFERASE"/>
    <property type="match status" value="1"/>
</dbReference>
<evidence type="ECO:0000256" key="7">
    <source>
        <dbReference type="ARBA" id="ARBA00022989"/>
    </source>
</evidence>
<dbReference type="STRING" id="373903.Hore_10650"/>
<evidence type="ECO:0000256" key="4">
    <source>
        <dbReference type="ARBA" id="ARBA00022516"/>
    </source>
</evidence>
<evidence type="ECO:0000256" key="8">
    <source>
        <dbReference type="ARBA" id="ARBA00023098"/>
    </source>
</evidence>
<dbReference type="GO" id="GO:0006655">
    <property type="term" value="P:phosphatidylglycerol biosynthetic process"/>
    <property type="evidence" value="ECO:0007669"/>
    <property type="project" value="UniProtKB-UniPathway"/>
</dbReference>
<evidence type="ECO:0000256" key="10">
    <source>
        <dbReference type="ARBA" id="ARBA00023209"/>
    </source>
</evidence>
<organism evidence="15 16">
    <name type="scientific">Halothermothrix orenii (strain H 168 / OCM 544 / DSM 9562)</name>
    <dbReference type="NCBI Taxonomy" id="373903"/>
    <lineage>
        <taxon>Bacteria</taxon>
        <taxon>Bacillati</taxon>
        <taxon>Bacillota</taxon>
        <taxon>Clostridia</taxon>
        <taxon>Halanaerobiales</taxon>
        <taxon>Halothermotrichaceae</taxon>
        <taxon>Halothermothrix</taxon>
    </lineage>
</organism>
<dbReference type="PROSITE" id="PS00379">
    <property type="entry name" value="CDP_ALCOHOL_P_TRANSF"/>
    <property type="match status" value="1"/>
</dbReference>
<dbReference type="InterPro" id="IPR048254">
    <property type="entry name" value="CDP_ALCOHOL_P_TRANSF_CS"/>
</dbReference>
<dbReference type="GO" id="GO:0016020">
    <property type="term" value="C:membrane"/>
    <property type="evidence" value="ECO:0007669"/>
    <property type="project" value="UniProtKB-SubCell"/>
</dbReference>
<evidence type="ECO:0000256" key="5">
    <source>
        <dbReference type="ARBA" id="ARBA00022679"/>
    </source>
</evidence>
<keyword evidence="5 13" id="KW-0808">Transferase</keyword>
<dbReference type="GO" id="GO:0008444">
    <property type="term" value="F:CDP-diacylglycerol-glycerol-3-phosphate 3-phosphatidyltransferase activity"/>
    <property type="evidence" value="ECO:0007669"/>
    <property type="project" value="InterPro"/>
</dbReference>
<evidence type="ECO:0000256" key="1">
    <source>
        <dbReference type="ARBA" id="ARBA00003973"/>
    </source>
</evidence>
<comment type="function">
    <text evidence="1">This protein catalyzes the committed step to the synthesis of the acidic phospholipids.</text>
</comment>
<evidence type="ECO:0000313" key="16">
    <source>
        <dbReference type="Proteomes" id="UP000000719"/>
    </source>
</evidence>
<proteinExistence type="inferred from homology"/>
<protein>
    <recommendedName>
        <fullName evidence="12">Phosphatidylglycerophosphate synthase</fullName>
    </recommendedName>
</protein>
<dbReference type="eggNOG" id="COG0558">
    <property type="taxonomic scope" value="Bacteria"/>
</dbReference>